<evidence type="ECO:0000256" key="4">
    <source>
        <dbReference type="ARBA" id="ARBA00022692"/>
    </source>
</evidence>
<organism evidence="9 10">
    <name type="scientific">Candidatus Woesebacteria bacterium GW2011_GWA1_39_21</name>
    <dbReference type="NCBI Taxonomy" id="1618550"/>
    <lineage>
        <taxon>Bacteria</taxon>
        <taxon>Candidatus Woeseibacteriota</taxon>
    </lineage>
</organism>
<evidence type="ECO:0008006" key="11">
    <source>
        <dbReference type="Google" id="ProtNLM"/>
    </source>
</evidence>
<evidence type="ECO:0000313" key="10">
    <source>
        <dbReference type="Proteomes" id="UP000034246"/>
    </source>
</evidence>
<dbReference type="GO" id="GO:0005886">
    <property type="term" value="C:plasma membrane"/>
    <property type="evidence" value="ECO:0007669"/>
    <property type="project" value="UniProtKB-SubCell"/>
</dbReference>
<feature type="transmembrane region" description="Helical" evidence="8">
    <location>
        <begin position="206"/>
        <end position="228"/>
    </location>
</feature>
<gene>
    <name evidence="9" type="ORF">UT39_C0002G0014</name>
</gene>
<keyword evidence="4 8" id="KW-0812">Transmembrane</keyword>
<evidence type="ECO:0000313" key="9">
    <source>
        <dbReference type="EMBL" id="KKR11833.1"/>
    </source>
</evidence>
<evidence type="ECO:0000256" key="7">
    <source>
        <dbReference type="ARBA" id="ARBA00024033"/>
    </source>
</evidence>
<dbReference type="AlphaFoldDB" id="A0A0G0N8Q9"/>
<feature type="transmembrane region" description="Helical" evidence="8">
    <location>
        <begin position="267"/>
        <end position="288"/>
    </location>
</feature>
<sequence length="391" mass="44409">MSVKRYLLATSLFIYAVLIVFIYCYYFTRPYFLIQTDLVSFLTGAKIVSDGKSDLLYNTSTQLTYQNSLVSEYGKKLLLPFRNLPMMASLYQPLLSLNLRDSFLLVFFLNTLLLLVFYLVFIHFYPELKRYKYLFFLTLLFYPSASNLIVGQYTPLILLTLLCVYLSIKSEKAFLTGFATSILAIKSQYLLFLPFSLILTKDKRRYFLGAFVGLTLFLLLNIVAARGINPILDYPKFILETESSAYGSRPYQMFTLTGVIKQFFPKISSLVAIAINLFLYTLSVLFLFKMRATKDLEAIFSVGIVLTVLFSVHALAHDLLVLLIPLFLYLASEKKGSGLIAGCIFVVSGVFSLLDNATASVVLMVILSVLILAKSIFRKGKFSVFCFPKYF</sequence>
<keyword evidence="6 8" id="KW-0472">Membrane</keyword>
<evidence type="ECO:0000256" key="1">
    <source>
        <dbReference type="ARBA" id="ARBA00004651"/>
    </source>
</evidence>
<evidence type="ECO:0000256" key="8">
    <source>
        <dbReference type="SAM" id="Phobius"/>
    </source>
</evidence>
<feature type="transmembrane region" description="Helical" evidence="8">
    <location>
        <begin position="339"/>
        <end position="372"/>
    </location>
</feature>
<comment type="caution">
    <text evidence="9">The sequence shown here is derived from an EMBL/GenBank/DDBJ whole genome shotgun (WGS) entry which is preliminary data.</text>
</comment>
<keyword evidence="3" id="KW-0808">Transferase</keyword>
<evidence type="ECO:0000256" key="6">
    <source>
        <dbReference type="ARBA" id="ARBA00023136"/>
    </source>
</evidence>
<feature type="transmembrane region" description="Helical" evidence="8">
    <location>
        <begin position="103"/>
        <end position="121"/>
    </location>
</feature>
<feature type="transmembrane region" description="Helical" evidence="8">
    <location>
        <begin position="7"/>
        <end position="28"/>
    </location>
</feature>
<keyword evidence="5 8" id="KW-1133">Transmembrane helix</keyword>
<evidence type="ECO:0000256" key="5">
    <source>
        <dbReference type="ARBA" id="ARBA00022989"/>
    </source>
</evidence>
<comment type="subcellular location">
    <subcellularLocation>
        <location evidence="1">Cell membrane</location>
        <topology evidence="1">Multi-pass membrane protein</topology>
    </subcellularLocation>
</comment>
<comment type="similarity">
    <text evidence="7">Belongs to the glycosyltransferase 87 family.</text>
</comment>
<accession>A0A0G0N8Q9</accession>
<dbReference type="EMBL" id="LBWP01000002">
    <property type="protein sequence ID" value="KKR11833.1"/>
    <property type="molecule type" value="Genomic_DNA"/>
</dbReference>
<feature type="transmembrane region" description="Helical" evidence="8">
    <location>
        <begin position="173"/>
        <end position="199"/>
    </location>
</feature>
<evidence type="ECO:0000256" key="3">
    <source>
        <dbReference type="ARBA" id="ARBA00022679"/>
    </source>
</evidence>
<feature type="transmembrane region" description="Helical" evidence="8">
    <location>
        <begin position="300"/>
        <end position="327"/>
    </location>
</feature>
<dbReference type="InterPro" id="IPR018584">
    <property type="entry name" value="GT87"/>
</dbReference>
<dbReference type="Pfam" id="PF09594">
    <property type="entry name" value="GT87"/>
    <property type="match status" value="1"/>
</dbReference>
<proteinExistence type="inferred from homology"/>
<reference evidence="9 10" key="1">
    <citation type="journal article" date="2015" name="Nature">
        <title>rRNA introns, odd ribosomes, and small enigmatic genomes across a large radiation of phyla.</title>
        <authorList>
            <person name="Brown C.T."/>
            <person name="Hug L.A."/>
            <person name="Thomas B.C."/>
            <person name="Sharon I."/>
            <person name="Castelle C.J."/>
            <person name="Singh A."/>
            <person name="Wilkins M.J."/>
            <person name="Williams K.H."/>
            <person name="Banfield J.F."/>
        </authorList>
    </citation>
    <scope>NUCLEOTIDE SEQUENCE [LARGE SCALE GENOMIC DNA]</scope>
</reference>
<dbReference type="GO" id="GO:0016758">
    <property type="term" value="F:hexosyltransferase activity"/>
    <property type="evidence" value="ECO:0007669"/>
    <property type="project" value="InterPro"/>
</dbReference>
<protein>
    <recommendedName>
        <fullName evidence="11">DUF2029 domain-containing protein</fullName>
    </recommendedName>
</protein>
<dbReference type="Proteomes" id="UP000034246">
    <property type="component" value="Unassembled WGS sequence"/>
</dbReference>
<name>A0A0G0N8Q9_9BACT</name>
<evidence type="ECO:0000256" key="2">
    <source>
        <dbReference type="ARBA" id="ARBA00022475"/>
    </source>
</evidence>
<keyword evidence="2" id="KW-1003">Cell membrane</keyword>